<evidence type="ECO:0000256" key="6">
    <source>
        <dbReference type="ARBA" id="ARBA00022989"/>
    </source>
</evidence>
<dbReference type="EMBL" id="JAEACU010000003">
    <property type="protein sequence ID" value="KAH7537717.1"/>
    <property type="molecule type" value="Genomic_DNA"/>
</dbReference>
<evidence type="ECO:0000256" key="5">
    <source>
        <dbReference type="ARBA" id="ARBA00022723"/>
    </source>
</evidence>
<dbReference type="PANTHER" id="PTHR24286:SF256">
    <property type="entry name" value="CYTOCHROME P450 FAMILY PROTEIN"/>
    <property type="match status" value="1"/>
</dbReference>
<comment type="similarity">
    <text evidence="3 10">Belongs to the cytochrome P450 family.</text>
</comment>
<evidence type="ECO:0000256" key="9">
    <source>
        <dbReference type="PIRSR" id="PIRSR602401-1"/>
    </source>
</evidence>
<accession>A0A978VQ92</accession>
<dbReference type="PANTHER" id="PTHR24286">
    <property type="entry name" value="CYTOCHROME P450 26"/>
    <property type="match status" value="1"/>
</dbReference>
<dbReference type="GO" id="GO:0016125">
    <property type="term" value="P:sterol metabolic process"/>
    <property type="evidence" value="ECO:0007669"/>
    <property type="project" value="TreeGrafter"/>
</dbReference>
<dbReference type="GO" id="GO:0020037">
    <property type="term" value="F:heme binding"/>
    <property type="evidence" value="ECO:0007669"/>
    <property type="project" value="InterPro"/>
</dbReference>
<reference evidence="12" key="1">
    <citation type="journal article" date="2021" name="Front. Plant Sci.">
        <title>Chromosome-Scale Genome Assembly for Chinese Sour Jujube and Insights Into Its Genome Evolution and Domestication Signature.</title>
        <authorList>
            <person name="Shen L.-Y."/>
            <person name="Luo H."/>
            <person name="Wang X.-L."/>
            <person name="Wang X.-M."/>
            <person name="Qiu X.-J."/>
            <person name="Liu H."/>
            <person name="Zhou S.-S."/>
            <person name="Jia K.-H."/>
            <person name="Nie S."/>
            <person name="Bao Y.-T."/>
            <person name="Zhang R.-G."/>
            <person name="Yun Q.-Z."/>
            <person name="Chai Y.-H."/>
            <person name="Lu J.-Y."/>
            <person name="Li Y."/>
            <person name="Zhao S.-W."/>
            <person name="Mao J.-F."/>
            <person name="Jia S.-G."/>
            <person name="Mao Y.-M."/>
        </authorList>
    </citation>
    <scope>NUCLEOTIDE SEQUENCE</scope>
    <source>
        <strain evidence="12">AT0</strain>
        <tissue evidence="12">Leaf</tissue>
    </source>
</reference>
<keyword evidence="7 10" id="KW-0560">Oxidoreductase</keyword>
<protein>
    <recommendedName>
        <fullName evidence="14">Cytochrome P450 716B1-like</fullName>
    </recommendedName>
</protein>
<evidence type="ECO:0000313" key="13">
    <source>
        <dbReference type="Proteomes" id="UP000813462"/>
    </source>
</evidence>
<feature type="transmembrane region" description="Helical" evidence="11">
    <location>
        <begin position="12"/>
        <end position="33"/>
    </location>
</feature>
<keyword evidence="11" id="KW-0472">Membrane</keyword>
<dbReference type="PRINTS" id="PR00463">
    <property type="entry name" value="EP450I"/>
</dbReference>
<dbReference type="PRINTS" id="PR00385">
    <property type="entry name" value="P450"/>
</dbReference>
<keyword evidence="10" id="KW-0503">Monooxygenase</keyword>
<dbReference type="GO" id="GO:0004497">
    <property type="term" value="F:monooxygenase activity"/>
    <property type="evidence" value="ECO:0007669"/>
    <property type="project" value="UniProtKB-KW"/>
</dbReference>
<evidence type="ECO:0000313" key="12">
    <source>
        <dbReference type="EMBL" id="KAH7537717.1"/>
    </source>
</evidence>
<dbReference type="InterPro" id="IPR001128">
    <property type="entry name" value="Cyt_P450"/>
</dbReference>
<evidence type="ECO:0000256" key="2">
    <source>
        <dbReference type="ARBA" id="ARBA00004167"/>
    </source>
</evidence>
<evidence type="ECO:0008006" key="14">
    <source>
        <dbReference type="Google" id="ProtNLM"/>
    </source>
</evidence>
<dbReference type="FunFam" id="1.10.630.10:FF:000022">
    <property type="entry name" value="Taxadiene 5-alpha hydroxylase"/>
    <property type="match status" value="1"/>
</dbReference>
<evidence type="ECO:0000256" key="1">
    <source>
        <dbReference type="ARBA" id="ARBA00001971"/>
    </source>
</evidence>
<dbReference type="GO" id="GO:0016020">
    <property type="term" value="C:membrane"/>
    <property type="evidence" value="ECO:0007669"/>
    <property type="project" value="UniProtKB-SubCell"/>
</dbReference>
<dbReference type="CDD" id="cd11043">
    <property type="entry name" value="CYP90-like"/>
    <property type="match status" value="1"/>
</dbReference>
<proteinExistence type="inferred from homology"/>
<comment type="subcellular location">
    <subcellularLocation>
        <location evidence="2">Membrane</location>
        <topology evidence="2">Single-pass membrane protein</topology>
    </subcellularLocation>
</comment>
<dbReference type="Pfam" id="PF00067">
    <property type="entry name" value="p450"/>
    <property type="match status" value="1"/>
</dbReference>
<keyword evidence="9 10" id="KW-0349">Heme</keyword>
<dbReference type="SUPFAM" id="SSF48264">
    <property type="entry name" value="Cytochrome P450"/>
    <property type="match status" value="1"/>
</dbReference>
<organism evidence="12 13">
    <name type="scientific">Ziziphus jujuba var. spinosa</name>
    <dbReference type="NCBI Taxonomy" id="714518"/>
    <lineage>
        <taxon>Eukaryota</taxon>
        <taxon>Viridiplantae</taxon>
        <taxon>Streptophyta</taxon>
        <taxon>Embryophyta</taxon>
        <taxon>Tracheophyta</taxon>
        <taxon>Spermatophyta</taxon>
        <taxon>Magnoliopsida</taxon>
        <taxon>eudicotyledons</taxon>
        <taxon>Gunneridae</taxon>
        <taxon>Pentapetalae</taxon>
        <taxon>rosids</taxon>
        <taxon>fabids</taxon>
        <taxon>Rosales</taxon>
        <taxon>Rhamnaceae</taxon>
        <taxon>Paliureae</taxon>
        <taxon>Ziziphus</taxon>
    </lineage>
</organism>
<evidence type="ECO:0000256" key="8">
    <source>
        <dbReference type="ARBA" id="ARBA00023004"/>
    </source>
</evidence>
<dbReference type="PROSITE" id="PS00086">
    <property type="entry name" value="CYTOCHROME_P450"/>
    <property type="match status" value="1"/>
</dbReference>
<name>A0A978VQ92_ZIZJJ</name>
<dbReference type="InterPro" id="IPR036396">
    <property type="entry name" value="Cyt_P450_sf"/>
</dbReference>
<keyword evidence="5 9" id="KW-0479">Metal-binding</keyword>
<keyword evidence="6 11" id="KW-1133">Transmembrane helix</keyword>
<sequence>MMIMEVIFECHQLPYTLTLILVPFLTLFLVFYLKYYFFSLRGKKLPPGKLGLIPTIGESLSFLRAHRRDKTIEWIQSHAAKYGPIFKTSLLGSKTIVMTGQAGNRFILGRNSDNGLVGNQPASAVAILGKHSIFELSGSRHKLVRGAITSILRPESIRRFVSEMDSIVKRLLFQELNGKDWIPVVIKMKRITFKVTCSLLLGLAEKDQETDKVLEDLTASLHGMWAVPLDLPGSTYRKALRARGRLSKVFSKLLVERKKELELRKVGLQDDMVSSFLSLRDENGEPLLEEEIVDNIVTLLFASHDTTSTLVSLIIRHLARDKYTFDKVYAEQKKIKGAQEGNKGQLRWGDVEMMNYTWRVAQELMRLTPPVFGNFRCAMRDTKFGGFDIPKGWQVFWVAPATHMDKEIFKDPTKFDPSRFDKSLCKSVPPYAFIPFGAGSRICPGAEFARIEVLLIIHHLILNYRWNEVIPDEPLTRNPMLYPAKGLPIWVYQREENH</sequence>
<dbReference type="Proteomes" id="UP000813462">
    <property type="component" value="Unassembled WGS sequence"/>
</dbReference>
<dbReference type="InterPro" id="IPR017972">
    <property type="entry name" value="Cyt_P450_CS"/>
</dbReference>
<comment type="cofactor">
    <cofactor evidence="1 9">
        <name>heme</name>
        <dbReference type="ChEBI" id="CHEBI:30413"/>
    </cofactor>
</comment>
<comment type="caution">
    <text evidence="12">The sequence shown here is derived from an EMBL/GenBank/DDBJ whole genome shotgun (WGS) entry which is preliminary data.</text>
</comment>
<evidence type="ECO:0000256" key="7">
    <source>
        <dbReference type="ARBA" id="ARBA00023002"/>
    </source>
</evidence>
<dbReference type="AlphaFoldDB" id="A0A978VQ92"/>
<dbReference type="GO" id="GO:0016705">
    <property type="term" value="F:oxidoreductase activity, acting on paired donors, with incorporation or reduction of molecular oxygen"/>
    <property type="evidence" value="ECO:0007669"/>
    <property type="project" value="InterPro"/>
</dbReference>
<dbReference type="InterPro" id="IPR002401">
    <property type="entry name" value="Cyt_P450_E_grp-I"/>
</dbReference>
<dbReference type="GO" id="GO:0005506">
    <property type="term" value="F:iron ion binding"/>
    <property type="evidence" value="ECO:0007669"/>
    <property type="project" value="InterPro"/>
</dbReference>
<gene>
    <name evidence="12" type="ORF">FEM48_Zijuj03G0122600</name>
</gene>
<evidence type="ECO:0000256" key="4">
    <source>
        <dbReference type="ARBA" id="ARBA00022692"/>
    </source>
</evidence>
<keyword evidence="8 9" id="KW-0408">Iron</keyword>
<dbReference type="Gene3D" id="1.10.630.10">
    <property type="entry name" value="Cytochrome P450"/>
    <property type="match status" value="1"/>
</dbReference>
<keyword evidence="4 11" id="KW-0812">Transmembrane</keyword>
<evidence type="ECO:0000256" key="10">
    <source>
        <dbReference type="RuleBase" id="RU000461"/>
    </source>
</evidence>
<feature type="binding site" description="axial binding residue" evidence="9">
    <location>
        <position position="443"/>
    </location>
    <ligand>
        <name>heme</name>
        <dbReference type="ChEBI" id="CHEBI:30413"/>
    </ligand>
    <ligandPart>
        <name>Fe</name>
        <dbReference type="ChEBI" id="CHEBI:18248"/>
    </ligandPart>
</feature>
<evidence type="ECO:0000256" key="3">
    <source>
        <dbReference type="ARBA" id="ARBA00010617"/>
    </source>
</evidence>
<evidence type="ECO:0000256" key="11">
    <source>
        <dbReference type="SAM" id="Phobius"/>
    </source>
</evidence>